<proteinExistence type="predicted"/>
<gene>
    <name evidence="1" type="ORF">LEUCIP111803_02203</name>
</gene>
<comment type="caution">
    <text evidence="1">The sequence shown here is derived from an EMBL/GenBank/DDBJ whole genome shotgun (WGS) entry which is preliminary data.</text>
</comment>
<organism evidence="1 2">
    <name type="scientific">Leucobacter soli</name>
    <dbReference type="NCBI Taxonomy" id="2812850"/>
    <lineage>
        <taxon>Bacteria</taxon>
        <taxon>Bacillati</taxon>
        <taxon>Actinomycetota</taxon>
        <taxon>Actinomycetes</taxon>
        <taxon>Micrococcales</taxon>
        <taxon>Microbacteriaceae</taxon>
        <taxon>Leucobacter</taxon>
    </lineage>
</organism>
<evidence type="ECO:0000313" key="1">
    <source>
        <dbReference type="EMBL" id="CAG7618427.1"/>
    </source>
</evidence>
<dbReference type="EMBL" id="CAJVAP010000030">
    <property type="protein sequence ID" value="CAG7618427.1"/>
    <property type="molecule type" value="Genomic_DNA"/>
</dbReference>
<keyword evidence="2" id="KW-1185">Reference proteome</keyword>
<reference evidence="1" key="1">
    <citation type="submission" date="2021-06" db="EMBL/GenBank/DDBJ databases">
        <authorList>
            <person name="Criscuolo A."/>
        </authorList>
    </citation>
    <scope>NUCLEOTIDE SEQUENCE</scope>
    <source>
        <strain evidence="1">CIP111803</strain>
    </source>
</reference>
<dbReference type="RefSeq" id="WP_218116134.1">
    <property type="nucleotide sequence ID" value="NZ_CAJVAP010000030.1"/>
</dbReference>
<dbReference type="Proteomes" id="UP000693892">
    <property type="component" value="Unassembled WGS sequence"/>
</dbReference>
<name>A0A916NPA3_9MICO</name>
<sequence>MAASIRKQLQDALEPHLPGMKIIPAMRNVDVPDKPFAQLALTRLERLPAAPIGKHRATFVVTVVTPLSTPQRAEDDLDTLVGDLVYAIDGIDWLDWETAEKVTYGDRHLAYDVTVHAVTRKN</sequence>
<evidence type="ECO:0000313" key="2">
    <source>
        <dbReference type="Proteomes" id="UP000693892"/>
    </source>
</evidence>
<dbReference type="AlphaFoldDB" id="A0A916NPA3"/>
<accession>A0A916NPA3</accession>
<protein>
    <submittedName>
        <fullName evidence="1">Uncharacterized protein</fullName>
    </submittedName>
</protein>